<feature type="transmembrane region" description="Helical" evidence="1">
    <location>
        <begin position="76"/>
        <end position="94"/>
    </location>
</feature>
<dbReference type="Proteomes" id="UP001589896">
    <property type="component" value="Unassembled WGS sequence"/>
</dbReference>
<dbReference type="EMBL" id="JBHLTG010000005">
    <property type="protein sequence ID" value="MFC0680486.1"/>
    <property type="molecule type" value="Genomic_DNA"/>
</dbReference>
<organism evidence="2 3">
    <name type="scientific">Lysobacter korlensis</name>
    <dbReference type="NCBI Taxonomy" id="553636"/>
    <lineage>
        <taxon>Bacteria</taxon>
        <taxon>Pseudomonadati</taxon>
        <taxon>Pseudomonadota</taxon>
        <taxon>Gammaproteobacteria</taxon>
        <taxon>Lysobacterales</taxon>
        <taxon>Lysobacteraceae</taxon>
        <taxon>Lysobacter</taxon>
    </lineage>
</organism>
<proteinExistence type="predicted"/>
<protein>
    <submittedName>
        <fullName evidence="2">Uncharacterized protein</fullName>
    </submittedName>
</protein>
<dbReference type="RefSeq" id="WP_386672263.1">
    <property type="nucleotide sequence ID" value="NZ_JBHLTG010000005.1"/>
</dbReference>
<evidence type="ECO:0000256" key="1">
    <source>
        <dbReference type="SAM" id="Phobius"/>
    </source>
</evidence>
<sequence>MKLLAGLSAAQLAVHLQAARTGIRHRVPVELPFATGNPDTVARDMWTMGSGMSAPWPLLALHAAGTTALFVRDRLWLRRAIGGLGAWYVVWYLLERNVRESFRRPNERTPSHASAVGLSAAMAVVGLTRRR</sequence>
<keyword evidence="1" id="KW-1133">Transmembrane helix</keyword>
<keyword evidence="1" id="KW-0812">Transmembrane</keyword>
<keyword evidence="3" id="KW-1185">Reference proteome</keyword>
<evidence type="ECO:0000313" key="2">
    <source>
        <dbReference type="EMBL" id="MFC0680486.1"/>
    </source>
</evidence>
<name>A0ABV6RU37_9GAMM</name>
<gene>
    <name evidence="2" type="ORF">ACFFGH_21855</name>
</gene>
<accession>A0ABV6RU37</accession>
<reference evidence="2 3" key="1">
    <citation type="submission" date="2024-09" db="EMBL/GenBank/DDBJ databases">
        <authorList>
            <person name="Sun Q."/>
            <person name="Mori K."/>
        </authorList>
    </citation>
    <scope>NUCLEOTIDE SEQUENCE [LARGE SCALE GENOMIC DNA]</scope>
    <source>
        <strain evidence="2 3">KCTC 23076</strain>
    </source>
</reference>
<keyword evidence="1" id="KW-0472">Membrane</keyword>
<evidence type="ECO:0000313" key="3">
    <source>
        <dbReference type="Proteomes" id="UP001589896"/>
    </source>
</evidence>
<comment type="caution">
    <text evidence="2">The sequence shown here is derived from an EMBL/GenBank/DDBJ whole genome shotgun (WGS) entry which is preliminary data.</text>
</comment>